<feature type="transmembrane region" description="Helical" evidence="8">
    <location>
        <begin position="90"/>
        <end position="107"/>
    </location>
</feature>
<evidence type="ECO:0000313" key="11">
    <source>
        <dbReference type="Proteomes" id="UP000001304"/>
    </source>
</evidence>
<feature type="transmembrane region" description="Helical" evidence="8">
    <location>
        <begin position="411"/>
        <end position="432"/>
    </location>
</feature>
<keyword evidence="4" id="KW-1003">Cell membrane</keyword>
<reference evidence="10 11" key="1">
    <citation type="journal article" date="2010" name="Stand. Genomic Sci.">
        <title>Complete genome sequence of Ignisphaera aggregans type strain (AQ1.S1).</title>
        <authorList>
            <person name="Goker M."/>
            <person name="Held B."/>
            <person name="Lapidus A."/>
            <person name="Nolan M."/>
            <person name="Spring S."/>
            <person name="Yasawong M."/>
            <person name="Lucas S."/>
            <person name="Glavina Del Rio T."/>
            <person name="Tice H."/>
            <person name="Cheng J.F."/>
            <person name="Goodwin L."/>
            <person name="Tapia R."/>
            <person name="Pitluck S."/>
            <person name="Liolios K."/>
            <person name="Ivanova N."/>
            <person name="Mavromatis K."/>
            <person name="Mikhailova N."/>
            <person name="Pati A."/>
            <person name="Chen A."/>
            <person name="Palaniappan K."/>
            <person name="Brambilla E."/>
            <person name="Land M."/>
            <person name="Hauser L."/>
            <person name="Chang Y.J."/>
            <person name="Jeffries C.D."/>
            <person name="Brettin T."/>
            <person name="Detter J.C."/>
            <person name="Han C."/>
            <person name="Rohde M."/>
            <person name="Sikorski J."/>
            <person name="Woyke T."/>
            <person name="Bristow J."/>
            <person name="Eisen J.A."/>
            <person name="Markowitz V."/>
            <person name="Hugenholtz P."/>
            <person name="Kyrpides N.C."/>
            <person name="Klenk H.P."/>
        </authorList>
    </citation>
    <scope>NUCLEOTIDE SEQUENCE [LARGE SCALE GENOMIC DNA]</scope>
    <source>
        <strain evidence="11">DSM 17230 / JCM 13409 / AQ1.S1</strain>
    </source>
</reference>
<evidence type="ECO:0000256" key="6">
    <source>
        <dbReference type="ARBA" id="ARBA00022989"/>
    </source>
</evidence>
<evidence type="ECO:0000256" key="5">
    <source>
        <dbReference type="ARBA" id="ARBA00022692"/>
    </source>
</evidence>
<evidence type="ECO:0000256" key="2">
    <source>
        <dbReference type="ARBA" id="ARBA00009843"/>
    </source>
</evidence>
<feature type="transmembrane region" description="Helical" evidence="8">
    <location>
        <begin position="223"/>
        <end position="241"/>
    </location>
</feature>
<feature type="transmembrane region" description="Helical" evidence="8">
    <location>
        <begin position="51"/>
        <end position="69"/>
    </location>
</feature>
<accession>E0SSE0</accession>
<keyword evidence="5 8" id="KW-0812">Transmembrane</keyword>
<evidence type="ECO:0000256" key="4">
    <source>
        <dbReference type="ARBA" id="ARBA00022475"/>
    </source>
</evidence>
<evidence type="ECO:0000256" key="7">
    <source>
        <dbReference type="ARBA" id="ARBA00023136"/>
    </source>
</evidence>
<feature type="transmembrane region" description="Helical" evidence="8">
    <location>
        <begin position="281"/>
        <end position="299"/>
    </location>
</feature>
<dbReference type="EMBL" id="CP002098">
    <property type="protein sequence ID" value="ADM27412.1"/>
    <property type="molecule type" value="Genomic_DNA"/>
</dbReference>
<dbReference type="PANTHER" id="PTHR43568">
    <property type="entry name" value="P PROTEIN"/>
    <property type="match status" value="1"/>
</dbReference>
<feature type="transmembrane region" description="Helical" evidence="8">
    <location>
        <begin position="179"/>
        <end position="202"/>
    </location>
</feature>
<keyword evidence="7 8" id="KW-0472">Membrane</keyword>
<evidence type="ECO:0000256" key="3">
    <source>
        <dbReference type="ARBA" id="ARBA00022448"/>
    </source>
</evidence>
<evidence type="ECO:0000259" key="9">
    <source>
        <dbReference type="Pfam" id="PF03600"/>
    </source>
</evidence>
<gene>
    <name evidence="10" type="ordered locus">Igag_0578</name>
</gene>
<name>E0SSE0_IGNAA</name>
<dbReference type="PANTHER" id="PTHR43568:SF1">
    <property type="entry name" value="P PROTEIN"/>
    <property type="match status" value="1"/>
</dbReference>
<dbReference type="InterPro" id="IPR000802">
    <property type="entry name" value="Arsenical_pump_ArsB"/>
</dbReference>
<keyword evidence="3" id="KW-0813">Transport</keyword>
<feature type="transmembrane region" description="Helical" evidence="8">
    <location>
        <begin position="119"/>
        <end position="144"/>
    </location>
</feature>
<dbReference type="GO" id="GO:0015105">
    <property type="term" value="F:arsenite transmembrane transporter activity"/>
    <property type="evidence" value="ECO:0007669"/>
    <property type="project" value="InterPro"/>
</dbReference>
<feature type="transmembrane region" description="Helical" evidence="8">
    <location>
        <begin position="6"/>
        <end position="23"/>
    </location>
</feature>
<dbReference type="PRINTS" id="PR00758">
    <property type="entry name" value="ARSENICPUMP"/>
</dbReference>
<sequence>MVYSYIVLVLFVALIAFLIWGRVERHWISLVVLAISIAIGVVSPIEVISYIDWDIFGLILGMSFMTLYLERSGLMDVISRYLLKISRRRFTAIFLLSLVAGLVSTILENVSVVFLMAPIVFRISAALGLSPVAPMILMALSANIAGSATMVGDPPAIITAGAFGLKFTDFFVYSGKPSMFFFTIASMIVATIVTSLIAERYSANANISISSEDSKVFHRIDRVFLFESIAFLAIKIVLLSIRNIINIPLSLAATISVGGLTATRIVHRDIETVKDVAKAGFEWKLLVFLSGVFVLSGAFEKYGLTKEFGGAIIGISHGDLFIVTTILIWLSVALSAFIDNVPYIATMIPVVKEIGSSLSLDPIPLAWALLIGTTLGGNFTYIGASANVTAVRILEKNGYDISFIDFIKYSLVYNTISVVLGWILYELFYVFYP</sequence>
<proteinExistence type="inferred from homology"/>
<dbReference type="GO" id="GO:0005886">
    <property type="term" value="C:plasma membrane"/>
    <property type="evidence" value="ECO:0007669"/>
    <property type="project" value="UniProtKB-SubCell"/>
</dbReference>
<comment type="similarity">
    <text evidence="2">Belongs to the CitM (TC 2.A.11) transporter family.</text>
</comment>
<protein>
    <submittedName>
        <fullName evidence="10">Possible tyrosine transporter P-protein (TC 2.A.45.2.1)</fullName>
    </submittedName>
</protein>
<evidence type="ECO:0000256" key="8">
    <source>
        <dbReference type="SAM" id="Phobius"/>
    </source>
</evidence>
<keyword evidence="6 8" id="KW-1133">Transmembrane helix</keyword>
<dbReference type="BioCyc" id="IAGG583356:GHAH-578-MONOMER"/>
<dbReference type="HOGENOM" id="CLU_011920_4_0_2"/>
<comment type="subcellular location">
    <subcellularLocation>
        <location evidence="1">Cell membrane</location>
        <topology evidence="1">Multi-pass membrane protein</topology>
    </subcellularLocation>
</comment>
<dbReference type="Pfam" id="PF03600">
    <property type="entry name" value="CitMHS"/>
    <property type="match status" value="1"/>
</dbReference>
<keyword evidence="11" id="KW-1185">Reference proteome</keyword>
<dbReference type="AlphaFoldDB" id="E0SSE0"/>
<evidence type="ECO:0000313" key="10">
    <source>
        <dbReference type="EMBL" id="ADM27412.1"/>
    </source>
</evidence>
<dbReference type="KEGG" id="iag:Igag_0578"/>
<feature type="transmembrane region" description="Helical" evidence="8">
    <location>
        <begin position="365"/>
        <end position="390"/>
    </location>
</feature>
<feature type="transmembrane region" description="Helical" evidence="8">
    <location>
        <begin position="28"/>
        <end position="45"/>
    </location>
</feature>
<evidence type="ECO:0000256" key="1">
    <source>
        <dbReference type="ARBA" id="ARBA00004651"/>
    </source>
</evidence>
<dbReference type="InterPro" id="IPR004680">
    <property type="entry name" value="Cit_transptr-like_dom"/>
</dbReference>
<feature type="domain" description="Citrate transporter-like" evidence="9">
    <location>
        <begin position="15"/>
        <end position="372"/>
    </location>
</feature>
<feature type="transmembrane region" description="Helical" evidence="8">
    <location>
        <begin position="320"/>
        <end position="345"/>
    </location>
</feature>
<dbReference type="InterPro" id="IPR051475">
    <property type="entry name" value="Diverse_Ion_Transporter"/>
</dbReference>
<dbReference type="Proteomes" id="UP000001304">
    <property type="component" value="Chromosome"/>
</dbReference>
<dbReference type="STRING" id="583356.Igag_0578"/>
<organism evidence="10 11">
    <name type="scientific">Ignisphaera aggregans (strain DSM 17230 / JCM 13409 / AQ1.S1)</name>
    <dbReference type="NCBI Taxonomy" id="583356"/>
    <lineage>
        <taxon>Archaea</taxon>
        <taxon>Thermoproteota</taxon>
        <taxon>Thermoprotei</taxon>
        <taxon>Desulfurococcales</taxon>
        <taxon>Desulfurococcaceae</taxon>
        <taxon>Ignisphaera</taxon>
    </lineage>
</organism>